<organism evidence="2 3">
    <name type="scientific">Cohnella nanjingensis</name>
    <dbReference type="NCBI Taxonomy" id="1387779"/>
    <lineage>
        <taxon>Bacteria</taxon>
        <taxon>Bacillati</taxon>
        <taxon>Bacillota</taxon>
        <taxon>Bacilli</taxon>
        <taxon>Bacillales</taxon>
        <taxon>Paenibacillaceae</taxon>
        <taxon>Cohnella</taxon>
    </lineage>
</organism>
<dbReference type="EMBL" id="JACJVP010000005">
    <property type="protein sequence ID" value="MBB6669836.1"/>
    <property type="molecule type" value="Genomic_DNA"/>
</dbReference>
<dbReference type="AlphaFoldDB" id="A0A7X0VDL7"/>
<dbReference type="Proteomes" id="UP000547209">
    <property type="component" value="Unassembled WGS sequence"/>
</dbReference>
<dbReference type="Pfam" id="PF13028">
    <property type="entry name" value="DUF3889"/>
    <property type="match status" value="1"/>
</dbReference>
<dbReference type="RefSeq" id="WP_185141283.1">
    <property type="nucleotide sequence ID" value="NZ_JACJVP010000005.1"/>
</dbReference>
<proteinExistence type="predicted"/>
<evidence type="ECO:0000256" key="1">
    <source>
        <dbReference type="SAM" id="SignalP"/>
    </source>
</evidence>
<dbReference type="Gene3D" id="3.10.450.390">
    <property type="entry name" value="Protein of unknown function DUF3889"/>
    <property type="match status" value="1"/>
</dbReference>
<evidence type="ECO:0000313" key="2">
    <source>
        <dbReference type="EMBL" id="MBB6669836.1"/>
    </source>
</evidence>
<protein>
    <submittedName>
        <fullName evidence="2">DUF3889 domain-containing protein</fullName>
    </submittedName>
</protein>
<dbReference type="InterPro" id="IPR024987">
    <property type="entry name" value="DUF3889"/>
</dbReference>
<keyword evidence="1" id="KW-0732">Signal</keyword>
<evidence type="ECO:0000313" key="3">
    <source>
        <dbReference type="Proteomes" id="UP000547209"/>
    </source>
</evidence>
<comment type="caution">
    <text evidence="2">The sequence shown here is derived from an EMBL/GenBank/DDBJ whole genome shotgun (WGS) entry which is preliminary data.</text>
</comment>
<feature type="signal peptide" evidence="1">
    <location>
        <begin position="1"/>
        <end position="31"/>
    </location>
</feature>
<keyword evidence="3" id="KW-1185">Reference proteome</keyword>
<feature type="chain" id="PRO_5031165453" evidence="1">
    <location>
        <begin position="32"/>
        <end position="122"/>
    </location>
</feature>
<accession>A0A7X0VDL7</accession>
<gene>
    <name evidence="2" type="ORF">H7C19_03940</name>
</gene>
<name>A0A7X0VDL7_9BACL</name>
<sequence>MPRGKQALAIRTLYAVAWASWFALAPGHASAAVHAAAAYAPAAPAYAKWGLIAVQETKAKYPSASIVDYLHIGRQDISAALSEETFKLWLRQGNREFGVRVVVRFRPSDDRLVSVRMEKTSS</sequence>
<reference evidence="2 3" key="1">
    <citation type="submission" date="2020-08" db="EMBL/GenBank/DDBJ databases">
        <title>Cohnella phylogeny.</title>
        <authorList>
            <person name="Dunlap C."/>
        </authorList>
    </citation>
    <scope>NUCLEOTIDE SEQUENCE [LARGE SCALE GENOMIC DNA]</scope>
    <source>
        <strain evidence="2 3">DSM 28246</strain>
    </source>
</reference>